<protein>
    <submittedName>
        <fullName evidence="3">Thioredoxin family protein</fullName>
    </submittedName>
</protein>
<dbReference type="RefSeq" id="WP_404540740.1">
    <property type="nucleotide sequence ID" value="NZ_JADIKL010000007.1"/>
</dbReference>
<dbReference type="SUPFAM" id="SSF52833">
    <property type="entry name" value="Thioredoxin-like"/>
    <property type="match status" value="1"/>
</dbReference>
<dbReference type="PANTHER" id="PTHR32234">
    <property type="entry name" value="THIOL:DISULFIDE INTERCHANGE PROTEIN DSBD"/>
    <property type="match status" value="1"/>
</dbReference>
<keyword evidence="4" id="KW-1185">Reference proteome</keyword>
<evidence type="ECO:0000259" key="2">
    <source>
        <dbReference type="PROSITE" id="PS51352"/>
    </source>
</evidence>
<feature type="signal peptide" evidence="1">
    <location>
        <begin position="1"/>
        <end position="25"/>
    </location>
</feature>
<dbReference type="InterPro" id="IPR036249">
    <property type="entry name" value="Thioredoxin-like_sf"/>
</dbReference>
<dbReference type="InterPro" id="IPR013766">
    <property type="entry name" value="Thioredoxin_domain"/>
</dbReference>
<feature type="chain" id="PRO_5047031983" evidence="1">
    <location>
        <begin position="26"/>
        <end position="491"/>
    </location>
</feature>
<feature type="domain" description="Thioredoxin" evidence="2">
    <location>
        <begin position="15"/>
        <end position="134"/>
    </location>
</feature>
<dbReference type="Proteomes" id="UP001620397">
    <property type="component" value="Unassembled WGS sequence"/>
</dbReference>
<dbReference type="Gene3D" id="1.25.40.10">
    <property type="entry name" value="Tetratricopeptide repeat domain"/>
    <property type="match status" value="1"/>
</dbReference>
<proteinExistence type="predicted"/>
<evidence type="ECO:0000256" key="1">
    <source>
        <dbReference type="SAM" id="SignalP"/>
    </source>
</evidence>
<dbReference type="PROSITE" id="PS51352">
    <property type="entry name" value="THIOREDOXIN_2"/>
    <property type="match status" value="1"/>
</dbReference>
<accession>A0ABW8KI09</accession>
<comment type="caution">
    <text evidence="3">The sequence shown here is derived from an EMBL/GenBank/DDBJ whole genome shotgun (WGS) entry which is preliminary data.</text>
</comment>
<organism evidence="3 4">
    <name type="scientific">Dyella agri</name>
    <dbReference type="NCBI Taxonomy" id="1926869"/>
    <lineage>
        <taxon>Bacteria</taxon>
        <taxon>Pseudomonadati</taxon>
        <taxon>Pseudomonadota</taxon>
        <taxon>Gammaproteobacteria</taxon>
        <taxon>Lysobacterales</taxon>
        <taxon>Rhodanobacteraceae</taxon>
        <taxon>Dyella</taxon>
    </lineage>
</organism>
<reference evidence="3 4" key="1">
    <citation type="submission" date="2020-10" db="EMBL/GenBank/DDBJ databases">
        <title>Phylogeny of dyella-like bacteria.</title>
        <authorList>
            <person name="Fu J."/>
        </authorList>
    </citation>
    <scope>NUCLEOTIDE SEQUENCE [LARGE SCALE GENOMIC DNA]</scope>
    <source>
        <strain evidence="3 4">DKC-1</strain>
    </source>
</reference>
<keyword evidence="1" id="KW-0732">Signal</keyword>
<gene>
    <name evidence="3" type="ORF">ISP14_13265</name>
</gene>
<name>A0ABW8KI09_9GAMM</name>
<dbReference type="PANTHER" id="PTHR32234:SF0">
    <property type="entry name" value="THIOL:DISULFIDE INTERCHANGE PROTEIN DSBD"/>
    <property type="match status" value="1"/>
</dbReference>
<dbReference type="SUPFAM" id="SSF48452">
    <property type="entry name" value="TPR-like"/>
    <property type="match status" value="1"/>
</dbReference>
<evidence type="ECO:0000313" key="3">
    <source>
        <dbReference type="EMBL" id="MFK2931762.1"/>
    </source>
</evidence>
<evidence type="ECO:0000313" key="4">
    <source>
        <dbReference type="Proteomes" id="UP001620397"/>
    </source>
</evidence>
<dbReference type="InterPro" id="IPR011990">
    <property type="entry name" value="TPR-like_helical_dom_sf"/>
</dbReference>
<dbReference type="Pfam" id="PF13899">
    <property type="entry name" value="Thioredoxin_7"/>
    <property type="match status" value="1"/>
</dbReference>
<sequence length="491" mass="53483">MKRDFFRTALACGLLALGSTTQAQTALTDIDQAVKAAQAKQLPVFIDFSAIWCHSCHEMDAKVLNGTDWDQRQSRFVLVRSDADSVNGSTWMKKLSVPALPTYVVLNPDGSERGRLTGEFTRAKFYPALDRLLSGADSLSKLKADALHGSTEAVAKVLRAYRDRNQQQEGLRWYASLPVATRNAVKADPDASTRLAAIEAHAEMTAMIEGGRRDMIDAELRKETDPAKRKAMRELIGPLPASMPVSRRAALAKDCRVHAQQALNGPMELEQHFDIAGTLLECTGTLPKPEQKALVSAQLPALKALYDTKIPTAGSGALRGATYTLASYYRALGDSAGEQATYQRAIAIGRKALGDGHGGFDVKRDQAMAEVFGEFLSRYGSPSDKNEDLALQKAMVEAYPDNAFYQTEYGGSLLRQGHAAAALPYLQRAADNASAQNKLGYTHSLAKALIALNRRPEAEKLFNAALQTAEKQFPTETKMEMTVWKQSGGVL</sequence>
<dbReference type="EMBL" id="JADIKL010000007">
    <property type="protein sequence ID" value="MFK2931762.1"/>
    <property type="molecule type" value="Genomic_DNA"/>
</dbReference>
<dbReference type="Gene3D" id="3.40.30.10">
    <property type="entry name" value="Glutaredoxin"/>
    <property type="match status" value="1"/>
</dbReference>